<geneLocation type="plasmid" evidence="5 7">
    <name>unnamed1</name>
</geneLocation>
<evidence type="ECO:0000313" key="6">
    <source>
        <dbReference type="Proteomes" id="UP000298545"/>
    </source>
</evidence>
<dbReference type="SUPFAM" id="SSF46689">
    <property type="entry name" value="Homeodomain-like"/>
    <property type="match status" value="1"/>
</dbReference>
<evidence type="ECO:0000259" key="3">
    <source>
        <dbReference type="PROSITE" id="PS50977"/>
    </source>
</evidence>
<keyword evidence="7" id="KW-1185">Reference proteome</keyword>
<dbReference type="STRING" id="1367849.GCA_000518585_04260"/>
<dbReference type="OrthoDB" id="7584337at2"/>
<gene>
    <name evidence="4" type="ORF">CFBP5473_21920</name>
    <name evidence="5" type="ORF">J5285_24160</name>
</gene>
<evidence type="ECO:0000313" key="7">
    <source>
        <dbReference type="Proteomes" id="UP000826513"/>
    </source>
</evidence>
<organism evidence="4 6">
    <name type="scientific">Agrobacterium larrymoorei</name>
    <dbReference type="NCBI Taxonomy" id="160699"/>
    <lineage>
        <taxon>Bacteria</taxon>
        <taxon>Pseudomonadati</taxon>
        <taxon>Pseudomonadota</taxon>
        <taxon>Alphaproteobacteria</taxon>
        <taxon>Hyphomicrobiales</taxon>
        <taxon>Rhizobiaceae</taxon>
        <taxon>Rhizobium/Agrobacterium group</taxon>
        <taxon>Agrobacterium</taxon>
    </lineage>
</organism>
<evidence type="ECO:0000256" key="1">
    <source>
        <dbReference type="ARBA" id="ARBA00023125"/>
    </source>
</evidence>
<geneLocation type="plasmid" evidence="6">
    <name>palcfbp5473</name>
</geneLocation>
<geneLocation type="plasmid" evidence="4">
    <name>pAlCFBP5473</name>
</geneLocation>
<dbReference type="EMBL" id="CP072170">
    <property type="protein sequence ID" value="QYA10658.1"/>
    <property type="molecule type" value="Genomic_DNA"/>
</dbReference>
<reference evidence="5 7" key="2">
    <citation type="submission" date="2021-03" db="EMBL/GenBank/DDBJ databases">
        <title>Rapid diversification of plasmids in a genus of pathogenic and nitrogen fixing bacteria.</title>
        <authorList>
            <person name="Weisberg A.J."/>
            <person name="Miller M."/>
            <person name="Ream W."/>
            <person name="Grunwald N.J."/>
            <person name="Chang J.H."/>
        </authorList>
    </citation>
    <scope>NUCLEOTIDE SEQUENCE [LARGE SCALE GENOMIC DNA]</scope>
    <source>
        <strain evidence="5 7">AF3.44</strain>
        <plasmid evidence="5 7">unnamed1</plasmid>
    </source>
</reference>
<dbReference type="Proteomes" id="UP000826513">
    <property type="component" value="Plasmid unnamed1"/>
</dbReference>
<evidence type="ECO:0000313" key="5">
    <source>
        <dbReference type="EMBL" id="QYA10658.1"/>
    </source>
</evidence>
<dbReference type="AlphaFoldDB" id="A0A4D7E093"/>
<protein>
    <submittedName>
        <fullName evidence="4">TetR/AcrR family transcriptional regulator</fullName>
    </submittedName>
</protein>
<feature type="DNA-binding region" description="H-T-H motif" evidence="2">
    <location>
        <begin position="37"/>
        <end position="56"/>
    </location>
</feature>
<keyword evidence="1 2" id="KW-0238">DNA-binding</keyword>
<name>A0A4D7E093_9HYPH</name>
<feature type="domain" description="HTH tetR-type" evidence="3">
    <location>
        <begin position="14"/>
        <end position="74"/>
    </location>
</feature>
<dbReference type="InterPro" id="IPR009057">
    <property type="entry name" value="Homeodomain-like_sf"/>
</dbReference>
<sequence length="198" mass="21789">MVRRKRGDKSTLEGELYETILMKSSYGFGLHGFDGTTMSKLSCEAGVSKGSLYNLFQNKRTLFHQCFLYRIKIENDEIFSASKSTSAPWSLETCLRLHLRLFSEKGSSFDLLQVSGSLPACAFEQTFYEDRLLPAVEHCRSLLDSFDGAADSIKSTEAVSTTLILSTLGLCLWSKVTGSGQFVDFPNSVLSATGCGSN</sequence>
<dbReference type="Proteomes" id="UP000298545">
    <property type="component" value="Plasmid pAlCFBP5473"/>
</dbReference>
<dbReference type="PROSITE" id="PS50977">
    <property type="entry name" value="HTH_TETR_2"/>
    <property type="match status" value="1"/>
</dbReference>
<evidence type="ECO:0000313" key="4">
    <source>
        <dbReference type="EMBL" id="QCJ00660.1"/>
    </source>
</evidence>
<dbReference type="InterPro" id="IPR001647">
    <property type="entry name" value="HTH_TetR"/>
</dbReference>
<accession>A0A4D7E093</accession>
<keyword evidence="4" id="KW-0614">Plasmid</keyword>
<dbReference type="EMBL" id="CP039693">
    <property type="protein sequence ID" value="QCJ00660.1"/>
    <property type="molecule type" value="Genomic_DNA"/>
</dbReference>
<reference evidence="4 6" key="1">
    <citation type="submission" date="2019-04" db="EMBL/GenBank/DDBJ databases">
        <title>Complete genome sequence of Agrobacterium larrymoorei CFBP5473.</title>
        <authorList>
            <person name="Haryono M."/>
            <person name="Chou L."/>
            <person name="Lin Y.-C."/>
            <person name="Lai E.-M."/>
            <person name="Kuo C.-H."/>
        </authorList>
    </citation>
    <scope>NUCLEOTIDE SEQUENCE [LARGE SCALE GENOMIC DNA]</scope>
    <source>
        <strain evidence="4 6">CFBP5473</strain>
        <plasmid evidence="6">palcfbp5473</plasmid>
        <plasmid evidence="4">pAlCFBP5473</plasmid>
    </source>
</reference>
<evidence type="ECO:0000256" key="2">
    <source>
        <dbReference type="PROSITE-ProRule" id="PRU00335"/>
    </source>
</evidence>
<dbReference type="Gene3D" id="1.10.357.10">
    <property type="entry name" value="Tetracycline Repressor, domain 2"/>
    <property type="match status" value="1"/>
</dbReference>
<proteinExistence type="predicted"/>
<dbReference type="Pfam" id="PF00440">
    <property type="entry name" value="TetR_N"/>
    <property type="match status" value="1"/>
</dbReference>
<dbReference type="KEGG" id="alf:CFBP5473_21920"/>
<dbReference type="GO" id="GO:0003677">
    <property type="term" value="F:DNA binding"/>
    <property type="evidence" value="ECO:0007669"/>
    <property type="project" value="UniProtKB-UniRule"/>
</dbReference>